<feature type="domain" description="Protein FecR C-terminal" evidence="2">
    <location>
        <begin position="268"/>
        <end position="334"/>
    </location>
</feature>
<dbReference type="Gene3D" id="2.60.120.1440">
    <property type="match status" value="1"/>
</dbReference>
<dbReference type="PANTHER" id="PTHR30273">
    <property type="entry name" value="PERIPLASMIC SIGNAL SENSOR AND SIGMA FACTOR ACTIVATOR FECR-RELATED"/>
    <property type="match status" value="1"/>
</dbReference>
<dbReference type="AlphaFoldDB" id="A0A0E3VAK2"/>
<dbReference type="STRING" id="1379870.SD10_28320"/>
<evidence type="ECO:0000313" key="4">
    <source>
        <dbReference type="Proteomes" id="UP000033054"/>
    </source>
</evidence>
<evidence type="ECO:0000313" key="3">
    <source>
        <dbReference type="EMBL" id="AKD58221.1"/>
    </source>
</evidence>
<dbReference type="PIRSF" id="PIRSF018266">
    <property type="entry name" value="FecR"/>
    <property type="match status" value="1"/>
</dbReference>
<reference evidence="3 4" key="1">
    <citation type="journal article" date="2014" name="Curr. Microbiol.">
        <title>Spirosoma radiotolerans sp. nov., a gamma-radiation-resistant bacterium isolated from gamma ray-irradiated soil.</title>
        <authorList>
            <person name="Lee J.J."/>
            <person name="Srinivasan S."/>
            <person name="Lim S."/>
            <person name="Joe M."/>
            <person name="Im S."/>
            <person name="Bae S.I."/>
            <person name="Park K.R."/>
            <person name="Han J.H."/>
            <person name="Park S.H."/>
            <person name="Joo B.M."/>
            <person name="Park S.J."/>
            <person name="Kim M.K."/>
        </authorList>
    </citation>
    <scope>NUCLEOTIDE SEQUENCE [LARGE SCALE GENOMIC DNA]</scope>
    <source>
        <strain evidence="3 4">DG5A</strain>
    </source>
</reference>
<dbReference type="InterPro" id="IPR012373">
    <property type="entry name" value="Ferrdict_sens_TM"/>
</dbReference>
<dbReference type="InterPro" id="IPR006860">
    <property type="entry name" value="FecR"/>
</dbReference>
<evidence type="ECO:0000259" key="2">
    <source>
        <dbReference type="Pfam" id="PF16344"/>
    </source>
</evidence>
<organism evidence="3 4">
    <name type="scientific">Spirosoma radiotolerans</name>
    <dbReference type="NCBI Taxonomy" id="1379870"/>
    <lineage>
        <taxon>Bacteria</taxon>
        <taxon>Pseudomonadati</taxon>
        <taxon>Bacteroidota</taxon>
        <taxon>Cytophagia</taxon>
        <taxon>Cytophagales</taxon>
        <taxon>Cytophagaceae</taxon>
        <taxon>Spirosoma</taxon>
    </lineage>
</organism>
<proteinExistence type="predicted"/>
<evidence type="ECO:0008006" key="5">
    <source>
        <dbReference type="Google" id="ProtNLM"/>
    </source>
</evidence>
<dbReference type="Pfam" id="PF16344">
    <property type="entry name" value="FecR_C"/>
    <property type="match status" value="1"/>
</dbReference>
<evidence type="ECO:0000259" key="1">
    <source>
        <dbReference type="Pfam" id="PF04773"/>
    </source>
</evidence>
<name>A0A0E3VAK2_9BACT</name>
<dbReference type="Pfam" id="PF04773">
    <property type="entry name" value="FecR"/>
    <property type="match status" value="1"/>
</dbReference>
<feature type="domain" description="FecR protein" evidence="1">
    <location>
        <begin position="129"/>
        <end position="220"/>
    </location>
</feature>
<dbReference type="RefSeq" id="WP_046578791.1">
    <property type="nucleotide sequence ID" value="NZ_CP010429.1"/>
</dbReference>
<dbReference type="PATRIC" id="fig|1379870.5.peg.6108"/>
<gene>
    <name evidence="3" type="ORF">SD10_28320</name>
</gene>
<dbReference type="OrthoDB" id="1452822at2"/>
<sequence length="342" mass="38410">MSDSTPWALLAKYLSGECSQDERLQVEQWLEIPENFTLFQSIEAAWRKVTPLREAERFSLEEGQNRLLAKLEESRVTHAKPNEFTLKPIYKWVMAASVSALLLVSVFWKNQSGLSVNRESYRPIQQISQAGQRKQVRLPDGSLVWLNENSSLVFPETFAVDQRTVTLTGEGFFEVVPNKKKPFIVQSAGLATRVLGTSFNVKTYADKSVATVSVATGKVEVSKAKGSSWEKIAQLIPQQRVVVNRENNQTYIDTVSLSSIAAWRMNSLNFRNSTMGNIIQTLESHYNITIELENEALKQCKIMASFEPRASLKEVLSLLSLSASFQYKIEGSLVKIYGGACQ</sequence>
<dbReference type="KEGG" id="srd:SD10_28320"/>
<dbReference type="Proteomes" id="UP000033054">
    <property type="component" value="Chromosome"/>
</dbReference>
<protein>
    <recommendedName>
        <fullName evidence="5">Iron dicitrate transport regulator FecR</fullName>
    </recommendedName>
</protein>
<accession>A0A0E3VAK2</accession>
<dbReference type="EMBL" id="CP010429">
    <property type="protein sequence ID" value="AKD58221.1"/>
    <property type="molecule type" value="Genomic_DNA"/>
</dbReference>
<dbReference type="GO" id="GO:0016989">
    <property type="term" value="F:sigma factor antagonist activity"/>
    <property type="evidence" value="ECO:0007669"/>
    <property type="project" value="TreeGrafter"/>
</dbReference>
<dbReference type="InterPro" id="IPR032508">
    <property type="entry name" value="FecR_C"/>
</dbReference>
<dbReference type="Gene3D" id="3.55.50.30">
    <property type="match status" value="1"/>
</dbReference>
<dbReference type="HOGENOM" id="CLU_050192_2_2_10"/>
<dbReference type="PANTHER" id="PTHR30273:SF2">
    <property type="entry name" value="PROTEIN FECR"/>
    <property type="match status" value="1"/>
</dbReference>
<keyword evidence="4" id="KW-1185">Reference proteome</keyword>